<dbReference type="AlphaFoldDB" id="F2LUQ0"/>
<dbReference type="NCBIfam" id="NF001753">
    <property type="entry name" value="PRK00481.1-3"/>
    <property type="match status" value="1"/>
</dbReference>
<feature type="binding site" evidence="4">
    <location>
        <position position="146"/>
    </location>
    <ligand>
        <name>Zn(2+)</name>
        <dbReference type="ChEBI" id="CHEBI:29105"/>
    </ligand>
</feature>
<dbReference type="PANTHER" id="PTHR11085:SF10">
    <property type="entry name" value="NAD-DEPENDENT PROTEIN DEACYLASE SIRTUIN-5, MITOCHONDRIAL-RELATED"/>
    <property type="match status" value="1"/>
</dbReference>
<dbReference type="Gene3D" id="3.30.1600.10">
    <property type="entry name" value="SIR2/SIRT2 'Small Domain"/>
    <property type="match status" value="1"/>
</dbReference>
<evidence type="ECO:0000259" key="5">
    <source>
        <dbReference type="PROSITE" id="PS50305"/>
    </source>
</evidence>
<dbReference type="InParanoid" id="F2LUQ0"/>
<feature type="domain" description="Deacetylase sirtuin-type" evidence="5">
    <location>
        <begin position="1"/>
        <end position="243"/>
    </location>
</feature>
<reference evidence="7" key="2">
    <citation type="submission" date="2011-03" db="EMBL/GenBank/DDBJ databases">
        <title>The complete genome of Hippea maritima DSM 10411.</title>
        <authorList>
            <consortium name="US DOE Joint Genome Institute (JGI-PGF)"/>
            <person name="Lucas S."/>
            <person name="Copeland A."/>
            <person name="Lapidus A."/>
            <person name="Bruce D."/>
            <person name="Goodwin L."/>
            <person name="Pitluck S."/>
            <person name="Peters L."/>
            <person name="Kyrpides N."/>
            <person name="Mavromatis K."/>
            <person name="Pagani I."/>
            <person name="Ivanova N."/>
            <person name="Mikhailova N."/>
            <person name="Lu M."/>
            <person name="Detter J.C."/>
            <person name="Tapia R."/>
            <person name="Han C."/>
            <person name="Land M."/>
            <person name="Hauser L."/>
            <person name="Markowitz V."/>
            <person name="Cheng J.-F."/>
            <person name="Hugenholtz P."/>
            <person name="Woyke T."/>
            <person name="Wu D."/>
            <person name="Spring S."/>
            <person name="Schroeder M."/>
            <person name="Brambilla E."/>
            <person name="Klenk H.-P."/>
            <person name="Eisen J.A."/>
        </authorList>
    </citation>
    <scope>NUCLEOTIDE SEQUENCE [LARGE SCALE GENOMIC DNA]</scope>
    <source>
        <strain evidence="7">ATCC 700847 / DSM 10411 / MH2</strain>
    </source>
</reference>
<dbReference type="InterPro" id="IPR003000">
    <property type="entry name" value="Sirtuin"/>
</dbReference>
<name>F2LUQ0_HIPMA</name>
<evidence type="ECO:0000256" key="2">
    <source>
        <dbReference type="ARBA" id="ARBA00022679"/>
    </source>
</evidence>
<dbReference type="PROSITE" id="PS50305">
    <property type="entry name" value="SIRTUIN"/>
    <property type="match status" value="1"/>
</dbReference>
<accession>F2LUQ0</accession>
<dbReference type="SUPFAM" id="SSF52467">
    <property type="entry name" value="DHS-like NAD/FAD-binding domain"/>
    <property type="match status" value="1"/>
</dbReference>
<dbReference type="EC" id="2.3.1.286" evidence="1"/>
<dbReference type="STRING" id="760142.Hipma_0534"/>
<dbReference type="CDD" id="cd01407">
    <property type="entry name" value="SIR2-fam"/>
    <property type="match status" value="1"/>
</dbReference>
<keyword evidence="4" id="KW-0479">Metal-binding</keyword>
<gene>
    <name evidence="6" type="ordered locus">Hipma_0534</name>
</gene>
<dbReference type="GO" id="GO:0046872">
    <property type="term" value="F:metal ion binding"/>
    <property type="evidence" value="ECO:0007669"/>
    <property type="project" value="UniProtKB-KW"/>
</dbReference>
<feature type="binding site" evidence="4">
    <location>
        <position position="126"/>
    </location>
    <ligand>
        <name>Zn(2+)</name>
        <dbReference type="ChEBI" id="CHEBI:29105"/>
    </ligand>
</feature>
<dbReference type="InterPro" id="IPR026591">
    <property type="entry name" value="Sirtuin_cat_small_dom_sf"/>
</dbReference>
<dbReference type="eggNOG" id="COG0846">
    <property type="taxonomic scope" value="Bacteria"/>
</dbReference>
<dbReference type="EMBL" id="CP002606">
    <property type="protein sequence ID" value="AEA33505.1"/>
    <property type="molecule type" value="Genomic_DNA"/>
</dbReference>
<evidence type="ECO:0000313" key="7">
    <source>
        <dbReference type="Proteomes" id="UP000008139"/>
    </source>
</evidence>
<feature type="binding site" evidence="4">
    <location>
        <position position="123"/>
    </location>
    <ligand>
        <name>Zn(2+)</name>
        <dbReference type="ChEBI" id="CHEBI:29105"/>
    </ligand>
</feature>
<keyword evidence="2" id="KW-0808">Transferase</keyword>
<reference evidence="6 7" key="1">
    <citation type="journal article" date="2011" name="Stand. Genomic Sci.">
        <title>Complete genome sequence of the thermophilic sulfur-reducer Hippea maritima type strain (MH(2)).</title>
        <authorList>
            <person name="Huntemann M."/>
            <person name="Lu M."/>
            <person name="Nolan M."/>
            <person name="Lapidus A."/>
            <person name="Lucas S."/>
            <person name="Hammon N."/>
            <person name="Deshpande S."/>
            <person name="Cheng J.F."/>
            <person name="Tapia R."/>
            <person name="Han C."/>
            <person name="Goodwin L."/>
            <person name="Pitluck S."/>
            <person name="Liolios K."/>
            <person name="Pagani I."/>
            <person name="Ivanova N."/>
            <person name="Ovchinikova G."/>
            <person name="Pati A."/>
            <person name="Chen A."/>
            <person name="Palaniappan K."/>
            <person name="Land M."/>
            <person name="Hauser L."/>
            <person name="Jeffries C.D."/>
            <person name="Detter J.C."/>
            <person name="Brambilla E.M."/>
            <person name="Rohde M."/>
            <person name="Spring S."/>
            <person name="Goker M."/>
            <person name="Woyke T."/>
            <person name="Bristow J."/>
            <person name="Eisen J.A."/>
            <person name="Markowitz V."/>
            <person name="Hugenholtz P."/>
            <person name="Kyrpides N.C."/>
            <person name="Klenk H.P."/>
            <person name="Mavromatis K."/>
        </authorList>
    </citation>
    <scope>NUCLEOTIDE SEQUENCE [LARGE SCALE GENOMIC DNA]</scope>
    <source>
        <strain evidence="7">ATCC 700847 / DSM 10411 / MH2</strain>
    </source>
</reference>
<dbReference type="GO" id="GO:0017136">
    <property type="term" value="F:histone deacetylase activity, NAD-dependent"/>
    <property type="evidence" value="ECO:0007669"/>
    <property type="project" value="TreeGrafter"/>
</dbReference>
<feature type="binding site" evidence="4">
    <location>
        <position position="144"/>
    </location>
    <ligand>
        <name>Zn(2+)</name>
        <dbReference type="ChEBI" id="CHEBI:29105"/>
    </ligand>
</feature>
<dbReference type="InterPro" id="IPR050134">
    <property type="entry name" value="NAD-dep_sirtuin_deacylases"/>
</dbReference>
<protein>
    <recommendedName>
        <fullName evidence="1">protein acetyllysine N-acetyltransferase</fullName>
        <ecNumber evidence="1">2.3.1.286</ecNumber>
    </recommendedName>
</protein>
<dbReference type="PANTHER" id="PTHR11085">
    <property type="entry name" value="NAD-DEPENDENT PROTEIN DEACYLASE SIRTUIN-5, MITOCHONDRIAL-RELATED"/>
    <property type="match status" value="1"/>
</dbReference>
<proteinExistence type="predicted"/>
<organism evidence="6 7">
    <name type="scientific">Hippea maritima (strain ATCC 700847 / DSM 10411 / MH2)</name>
    <dbReference type="NCBI Taxonomy" id="760142"/>
    <lineage>
        <taxon>Bacteria</taxon>
        <taxon>Pseudomonadati</taxon>
        <taxon>Campylobacterota</taxon>
        <taxon>Desulfurellia</taxon>
        <taxon>Desulfurellales</taxon>
        <taxon>Hippeaceae</taxon>
        <taxon>Hippea</taxon>
    </lineage>
</organism>
<dbReference type="RefSeq" id="WP_013681546.1">
    <property type="nucleotide sequence ID" value="NC_015318.1"/>
</dbReference>
<sequence length="243" mass="26964">MYSLIEKAKEKIRKAERLVAFTGAGISITSGIPPFRGPGGLWSKYDPSILDIDFFISNPKQSWKYIKEIFYEYLLKDVKPNPAHVALAKLTCPVITQNIDNLHQAAGSEDVIEFHGTAQTLVCMDCSKRFNRNNIDLSVDIPRCDCGGVLKPDFVFFGEQIPKDALDKSFMLAQICDVMLVVGTTGEIMPASQIPIFAKNNGAFIIEVNPNPSNYTGGITDIFLQYKAEEVLPKLVEGVKDVR</sequence>
<keyword evidence="7" id="KW-1185">Reference proteome</keyword>
<evidence type="ECO:0000256" key="1">
    <source>
        <dbReference type="ARBA" id="ARBA00012928"/>
    </source>
</evidence>
<dbReference type="HOGENOM" id="CLU_023643_3_1_7"/>
<dbReference type="Gene3D" id="3.40.50.1220">
    <property type="entry name" value="TPP-binding domain"/>
    <property type="match status" value="1"/>
</dbReference>
<dbReference type="InterPro" id="IPR029035">
    <property type="entry name" value="DHS-like_NAD/FAD-binding_dom"/>
</dbReference>
<dbReference type="InterPro" id="IPR026590">
    <property type="entry name" value="Ssirtuin_cat_dom"/>
</dbReference>
<dbReference type="KEGG" id="hmr:Hipma_0534"/>
<evidence type="ECO:0000313" key="6">
    <source>
        <dbReference type="EMBL" id="AEA33505.1"/>
    </source>
</evidence>
<dbReference type="GO" id="GO:0070403">
    <property type="term" value="F:NAD+ binding"/>
    <property type="evidence" value="ECO:0007669"/>
    <property type="project" value="InterPro"/>
</dbReference>
<evidence type="ECO:0000256" key="4">
    <source>
        <dbReference type="PROSITE-ProRule" id="PRU00236"/>
    </source>
</evidence>
<keyword evidence="4" id="KW-0862">Zinc</keyword>
<dbReference type="Proteomes" id="UP000008139">
    <property type="component" value="Chromosome"/>
</dbReference>
<feature type="active site" description="Proton acceptor" evidence="4">
    <location>
        <position position="115"/>
    </location>
</feature>
<keyword evidence="3" id="KW-0520">NAD</keyword>
<dbReference type="Pfam" id="PF02146">
    <property type="entry name" value="SIR2"/>
    <property type="match status" value="1"/>
</dbReference>
<evidence type="ECO:0000256" key="3">
    <source>
        <dbReference type="ARBA" id="ARBA00023027"/>
    </source>
</evidence>
<dbReference type="OrthoDB" id="9800582at2"/>